<keyword evidence="5" id="KW-0411">Iron-sulfur</keyword>
<evidence type="ECO:0000313" key="7">
    <source>
        <dbReference type="EMBL" id="KAJ4772157.1"/>
    </source>
</evidence>
<reference evidence="7" key="1">
    <citation type="submission" date="2022-08" db="EMBL/GenBank/DDBJ databases">
        <authorList>
            <person name="Marques A."/>
        </authorList>
    </citation>
    <scope>NUCLEOTIDE SEQUENCE</scope>
    <source>
        <strain evidence="7">RhyPub2mFocal</strain>
        <tissue evidence="7">Leaves</tissue>
    </source>
</reference>
<dbReference type="AlphaFoldDB" id="A0AAV8E0Z9"/>
<name>A0AAV8E0Z9_9POAL</name>
<dbReference type="GO" id="GO:0046872">
    <property type="term" value="F:metal ion binding"/>
    <property type="evidence" value="ECO:0007669"/>
    <property type="project" value="UniProtKB-KW"/>
</dbReference>
<dbReference type="Proteomes" id="UP001140206">
    <property type="component" value="Chromosome 3"/>
</dbReference>
<dbReference type="Pfam" id="PF00462">
    <property type="entry name" value="Glutaredoxin"/>
    <property type="match status" value="1"/>
</dbReference>
<evidence type="ECO:0000256" key="2">
    <source>
        <dbReference type="ARBA" id="ARBA00008983"/>
    </source>
</evidence>
<dbReference type="PANTHER" id="PTHR10293">
    <property type="entry name" value="GLUTAREDOXIN FAMILY MEMBER"/>
    <property type="match status" value="1"/>
</dbReference>
<proteinExistence type="inferred from homology"/>
<evidence type="ECO:0000256" key="1">
    <source>
        <dbReference type="ARBA" id="ARBA00002426"/>
    </source>
</evidence>
<accession>A0AAV8E0Z9</accession>
<comment type="similarity">
    <text evidence="2">Belongs to the glutaredoxin family. CGFS subfamily.</text>
</comment>
<dbReference type="GO" id="GO:0051536">
    <property type="term" value="F:iron-sulfur cluster binding"/>
    <property type="evidence" value="ECO:0007669"/>
    <property type="project" value="UniProtKB-KW"/>
</dbReference>
<dbReference type="CDD" id="cd03028">
    <property type="entry name" value="GRX_PICOT_like"/>
    <property type="match status" value="1"/>
</dbReference>
<dbReference type="SUPFAM" id="SSF52833">
    <property type="entry name" value="Thioredoxin-like"/>
    <property type="match status" value="1"/>
</dbReference>
<dbReference type="GO" id="GO:0005759">
    <property type="term" value="C:mitochondrial matrix"/>
    <property type="evidence" value="ECO:0007669"/>
    <property type="project" value="TreeGrafter"/>
</dbReference>
<dbReference type="InterPro" id="IPR002109">
    <property type="entry name" value="Glutaredoxin"/>
</dbReference>
<comment type="function">
    <text evidence="1">May only reduce GSH-thiol disulfides, but not protein disulfides.</text>
</comment>
<evidence type="ECO:0000256" key="3">
    <source>
        <dbReference type="ARBA" id="ARBA00022723"/>
    </source>
</evidence>
<dbReference type="PROSITE" id="PS51354">
    <property type="entry name" value="GLUTAREDOXIN_2"/>
    <property type="match status" value="1"/>
</dbReference>
<dbReference type="Gene3D" id="3.40.30.10">
    <property type="entry name" value="Glutaredoxin"/>
    <property type="match status" value="1"/>
</dbReference>
<comment type="caution">
    <text evidence="7">The sequence shown here is derived from an EMBL/GenBank/DDBJ whole genome shotgun (WGS) entry which is preliminary data.</text>
</comment>
<evidence type="ECO:0000259" key="6">
    <source>
        <dbReference type="Pfam" id="PF00462"/>
    </source>
</evidence>
<dbReference type="EMBL" id="JAMFTS010000003">
    <property type="protein sequence ID" value="KAJ4772157.1"/>
    <property type="molecule type" value="Genomic_DNA"/>
</dbReference>
<dbReference type="InterPro" id="IPR004480">
    <property type="entry name" value="Monothiol_GRX-rel"/>
</dbReference>
<dbReference type="InterPro" id="IPR036249">
    <property type="entry name" value="Thioredoxin-like_sf"/>
</dbReference>
<keyword evidence="4" id="KW-0408">Iron</keyword>
<sequence length="300" mass="32467">MAASAQISRLHPIISPPLASRKPLISFSRFSPSFRCLSSPLSLSRPKTLTKPSYRNRVRASIRKLSESESIPIAKVPEDLDASIPAAAGVYGVFDANGELQFVGISRNIASSVDKHRKTVPADLCFSVKVGPADTATATATATADRTVLQSAWKSWVEEHISATGKPPSGNLQGNYTWTGAPPDLRLTPGRHVSLTVPLEDLIDRLVKEHKVVAFIKGSRRAPQCGFSQKVVGLLESHGVDFVCVDVLDEEHNFGLREKLKSYSNWPTFPQVFAGGELVGGCDIISDLAEKGELKAILQK</sequence>
<feature type="domain" description="Glutaredoxin" evidence="6">
    <location>
        <begin position="212"/>
        <end position="279"/>
    </location>
</feature>
<gene>
    <name evidence="7" type="ORF">LUZ62_056414</name>
</gene>
<evidence type="ECO:0000256" key="4">
    <source>
        <dbReference type="ARBA" id="ARBA00023004"/>
    </source>
</evidence>
<keyword evidence="8" id="KW-1185">Reference proteome</keyword>
<organism evidence="7 8">
    <name type="scientific">Rhynchospora pubera</name>
    <dbReference type="NCBI Taxonomy" id="906938"/>
    <lineage>
        <taxon>Eukaryota</taxon>
        <taxon>Viridiplantae</taxon>
        <taxon>Streptophyta</taxon>
        <taxon>Embryophyta</taxon>
        <taxon>Tracheophyta</taxon>
        <taxon>Spermatophyta</taxon>
        <taxon>Magnoliopsida</taxon>
        <taxon>Liliopsida</taxon>
        <taxon>Poales</taxon>
        <taxon>Cyperaceae</taxon>
        <taxon>Cyperoideae</taxon>
        <taxon>Rhynchosporeae</taxon>
        <taxon>Rhynchospora</taxon>
    </lineage>
</organism>
<dbReference type="PANTHER" id="PTHR10293:SF45">
    <property type="entry name" value="BIFUNCTIONAL MONOTHIOL GLUTAREDOXIN-S16, CHLOROPLASTIC"/>
    <property type="match status" value="1"/>
</dbReference>
<keyword evidence="3" id="KW-0479">Metal-binding</keyword>
<dbReference type="InterPro" id="IPR033658">
    <property type="entry name" value="GRX_PICOT-like"/>
</dbReference>
<protein>
    <submittedName>
        <fullName evidence="7">Glutaredoxin family protein</fullName>
    </submittedName>
</protein>
<evidence type="ECO:0000313" key="8">
    <source>
        <dbReference type="Proteomes" id="UP001140206"/>
    </source>
</evidence>
<evidence type="ECO:0000256" key="5">
    <source>
        <dbReference type="ARBA" id="ARBA00023014"/>
    </source>
</evidence>